<gene>
    <name evidence="1" type="ORF">BOLC6T39820H</name>
</gene>
<dbReference type="EMBL" id="LR031880">
    <property type="protein sequence ID" value="VDD64367.1"/>
    <property type="molecule type" value="Genomic_DNA"/>
</dbReference>
<protein>
    <submittedName>
        <fullName evidence="1">Uncharacterized protein</fullName>
    </submittedName>
</protein>
<proteinExistence type="predicted"/>
<accession>A0A3P6G0V0</accession>
<name>A0A3P6G0V0_BRAOL</name>
<sequence length="149" mass="16338">MSLVISMFLEATTTSSFSMYMFVLDSPKIPTLSRYGDAGKHFIMLTETATWILSFTCTGCNDERVVSIFVAIDDPITKLTNVHLRLDAAGEGQRSASKILLGGLQLSRLRYLISTSPPSTNRSLSPIPPPTHRLPVAKFANRGTICKIC</sequence>
<reference evidence="1" key="1">
    <citation type="submission" date="2018-11" db="EMBL/GenBank/DDBJ databases">
        <authorList>
            <consortium name="Genoscope - CEA"/>
            <person name="William W."/>
        </authorList>
    </citation>
    <scope>NUCLEOTIDE SEQUENCE</scope>
</reference>
<organism evidence="1">
    <name type="scientific">Brassica oleracea</name>
    <name type="common">Wild cabbage</name>
    <dbReference type="NCBI Taxonomy" id="3712"/>
    <lineage>
        <taxon>Eukaryota</taxon>
        <taxon>Viridiplantae</taxon>
        <taxon>Streptophyta</taxon>
        <taxon>Embryophyta</taxon>
        <taxon>Tracheophyta</taxon>
        <taxon>Spermatophyta</taxon>
        <taxon>Magnoliopsida</taxon>
        <taxon>eudicotyledons</taxon>
        <taxon>Gunneridae</taxon>
        <taxon>Pentapetalae</taxon>
        <taxon>rosids</taxon>
        <taxon>malvids</taxon>
        <taxon>Brassicales</taxon>
        <taxon>Brassicaceae</taxon>
        <taxon>Brassiceae</taxon>
        <taxon>Brassica</taxon>
    </lineage>
</organism>
<evidence type="ECO:0000313" key="1">
    <source>
        <dbReference type="EMBL" id="VDD64367.1"/>
    </source>
</evidence>
<dbReference type="AlphaFoldDB" id="A0A3P6G0V0"/>